<feature type="region of interest" description="Disordered" evidence="7">
    <location>
        <begin position="1"/>
        <end position="32"/>
    </location>
</feature>
<organism evidence="8 9">
    <name type="scientific">Blastococcus goldschmidtiae</name>
    <dbReference type="NCBI Taxonomy" id="3075546"/>
    <lineage>
        <taxon>Bacteria</taxon>
        <taxon>Bacillati</taxon>
        <taxon>Actinomycetota</taxon>
        <taxon>Actinomycetes</taxon>
        <taxon>Geodermatophilales</taxon>
        <taxon>Geodermatophilaceae</taxon>
        <taxon>Blastococcus</taxon>
    </lineage>
</organism>
<dbReference type="SUPFAM" id="SSF52980">
    <property type="entry name" value="Restriction endonuclease-like"/>
    <property type="match status" value="1"/>
</dbReference>
<dbReference type="RefSeq" id="WP_311345476.1">
    <property type="nucleotide sequence ID" value="NZ_JAVREI010000007.1"/>
</dbReference>
<dbReference type="Pfam" id="PF03852">
    <property type="entry name" value="Vsr"/>
    <property type="match status" value="1"/>
</dbReference>
<protein>
    <submittedName>
        <fullName evidence="8">Very short patch repair endonuclease</fullName>
    </submittedName>
</protein>
<sequence length="179" mass="19935">MTTEPSRPSGRPTPSDPSVTARMSRQARRDTAPEVALRRELHRRGLRFRVDWPLPRMPRRRADIAFTRSHVAVFVDGCFWHSCPEHRTAPAANSAWWATKLDTNVRRDQATNEHLAALGWTVLRFWEHEDPLLAADAVAAAVRPPAAIGHPSGRGGCHETPPPATKVTSSTETATDRIQ</sequence>
<evidence type="ECO:0000256" key="4">
    <source>
        <dbReference type="ARBA" id="ARBA00022801"/>
    </source>
</evidence>
<comment type="similarity">
    <text evidence="6">Belongs to the Vsr family.</text>
</comment>
<keyword evidence="1" id="KW-0540">Nuclease</keyword>
<keyword evidence="5" id="KW-0234">DNA repair</keyword>
<evidence type="ECO:0000256" key="2">
    <source>
        <dbReference type="ARBA" id="ARBA00022759"/>
    </source>
</evidence>
<accession>A0ABU2K906</accession>
<dbReference type="InterPro" id="IPR004603">
    <property type="entry name" value="DNA_mismatch_endonuc_vsr"/>
</dbReference>
<keyword evidence="4" id="KW-0378">Hydrolase</keyword>
<dbReference type="CDD" id="cd00221">
    <property type="entry name" value="Vsr"/>
    <property type="match status" value="1"/>
</dbReference>
<evidence type="ECO:0000256" key="6">
    <source>
        <dbReference type="ARBA" id="ARBA00029466"/>
    </source>
</evidence>
<evidence type="ECO:0000313" key="8">
    <source>
        <dbReference type="EMBL" id="MDT0276661.1"/>
    </source>
</evidence>
<keyword evidence="2 8" id="KW-0255">Endonuclease</keyword>
<dbReference type="Proteomes" id="UP001183222">
    <property type="component" value="Unassembled WGS sequence"/>
</dbReference>
<evidence type="ECO:0000256" key="1">
    <source>
        <dbReference type="ARBA" id="ARBA00022722"/>
    </source>
</evidence>
<dbReference type="EMBL" id="JAVREI010000007">
    <property type="protein sequence ID" value="MDT0276661.1"/>
    <property type="molecule type" value="Genomic_DNA"/>
</dbReference>
<name>A0ABU2K906_9ACTN</name>
<proteinExistence type="inferred from homology"/>
<comment type="caution">
    <text evidence="8">The sequence shown here is derived from an EMBL/GenBank/DDBJ whole genome shotgun (WGS) entry which is preliminary data.</text>
</comment>
<evidence type="ECO:0000313" key="9">
    <source>
        <dbReference type="Proteomes" id="UP001183222"/>
    </source>
</evidence>
<dbReference type="NCBIfam" id="TIGR00632">
    <property type="entry name" value="vsr"/>
    <property type="match status" value="1"/>
</dbReference>
<feature type="region of interest" description="Disordered" evidence="7">
    <location>
        <begin position="149"/>
        <end position="179"/>
    </location>
</feature>
<dbReference type="InterPro" id="IPR011335">
    <property type="entry name" value="Restrct_endonuc-II-like"/>
</dbReference>
<reference evidence="9" key="1">
    <citation type="submission" date="2023-07" db="EMBL/GenBank/DDBJ databases">
        <title>30 novel species of actinomycetes from the DSMZ collection.</title>
        <authorList>
            <person name="Nouioui I."/>
        </authorList>
    </citation>
    <scope>NUCLEOTIDE SEQUENCE [LARGE SCALE GENOMIC DNA]</scope>
    <source>
        <strain evidence="9">DSM 46792</strain>
    </source>
</reference>
<evidence type="ECO:0000256" key="7">
    <source>
        <dbReference type="SAM" id="MobiDB-lite"/>
    </source>
</evidence>
<evidence type="ECO:0000256" key="5">
    <source>
        <dbReference type="ARBA" id="ARBA00023204"/>
    </source>
</evidence>
<evidence type="ECO:0000256" key="3">
    <source>
        <dbReference type="ARBA" id="ARBA00022763"/>
    </source>
</evidence>
<keyword evidence="3" id="KW-0227">DNA damage</keyword>
<dbReference type="Gene3D" id="3.40.960.10">
    <property type="entry name" value="VSR Endonuclease"/>
    <property type="match status" value="1"/>
</dbReference>
<keyword evidence="9" id="KW-1185">Reference proteome</keyword>
<gene>
    <name evidence="8" type="ORF">RM425_12190</name>
</gene>
<dbReference type="GO" id="GO:0004519">
    <property type="term" value="F:endonuclease activity"/>
    <property type="evidence" value="ECO:0007669"/>
    <property type="project" value="UniProtKB-KW"/>
</dbReference>